<proteinExistence type="predicted"/>
<dbReference type="InParanoid" id="A0A4Q1BG35"/>
<feature type="region of interest" description="Disordered" evidence="1">
    <location>
        <begin position="241"/>
        <end position="410"/>
    </location>
</feature>
<feature type="compositionally biased region" description="Basic and acidic residues" evidence="1">
    <location>
        <begin position="353"/>
        <end position="379"/>
    </location>
</feature>
<feature type="region of interest" description="Disordered" evidence="1">
    <location>
        <begin position="516"/>
        <end position="537"/>
    </location>
</feature>
<sequence length="537" mass="60025">MPESPTMFDWSKAKFNPNLFLRPASNLCLVLSFFWSASILIFIIKANLTYNRLWRSLPVFGLTNFPIPSIWFSRMTMDTRYMTLTENWNSTHFVRPIYLYLGVSCVPLIIELSLWTAICATGTLKWCSPYERRFAIVAFTATAVQMIIFIIQGIHLFILQRKCTAIPRDIRKTLHPGFEVYDRNDLRQLYAIQRNLHSNKPGETQLIGFHRLASSASVAGEELNIGDSIARSEVPESITSITASYASDTSGRNRGKKGRDNEKENIELTPMKGEKMTGENKGVKGKDKTPQETKKSKGKGKGKLKESPAPSSPPTVGSQGPPHLSPLRFRDTNEQDDGWGPRRRTRTTSGEGMLKERQAANRDGDDYKTADRVTAREAEQMVTQTSHRISPTASHFAHGISGQRTGSQFVGGVGLGINKESMEYYRRKSEELNRTREERKEFGRSSLSILDEKGRGNGMEVVSGDDPLSNTPRSDYSPTKKGDPSRKVEFPTTIVQPASPSDTPLAAMSSVFVLEDEQSEPSVYSQVTYDPKSDVGT</sequence>
<evidence type="ECO:0000256" key="2">
    <source>
        <dbReference type="SAM" id="Phobius"/>
    </source>
</evidence>
<comment type="caution">
    <text evidence="3">The sequence shown here is derived from an EMBL/GenBank/DDBJ whole genome shotgun (WGS) entry which is preliminary data.</text>
</comment>
<feature type="transmembrane region" description="Helical" evidence="2">
    <location>
        <begin position="97"/>
        <end position="122"/>
    </location>
</feature>
<evidence type="ECO:0000313" key="3">
    <source>
        <dbReference type="EMBL" id="RXK35813.1"/>
    </source>
</evidence>
<reference evidence="3 4" key="1">
    <citation type="submission" date="2016-06" db="EMBL/GenBank/DDBJ databases">
        <title>Evolution of pathogenesis and genome organization in the Tremellales.</title>
        <authorList>
            <person name="Cuomo C."/>
            <person name="Litvintseva A."/>
            <person name="Heitman J."/>
            <person name="Chen Y."/>
            <person name="Sun S."/>
            <person name="Springer D."/>
            <person name="Dromer F."/>
            <person name="Young S."/>
            <person name="Zeng Q."/>
            <person name="Chapman S."/>
            <person name="Gujja S."/>
            <person name="Saif S."/>
            <person name="Birren B."/>
        </authorList>
    </citation>
    <scope>NUCLEOTIDE SEQUENCE [LARGE SCALE GENOMIC DNA]</scope>
    <source>
        <strain evidence="3 4">ATCC 28783</strain>
    </source>
</reference>
<dbReference type="EMBL" id="SDIL01000120">
    <property type="protein sequence ID" value="RXK35813.1"/>
    <property type="molecule type" value="Genomic_DNA"/>
</dbReference>
<feature type="compositionally biased region" description="Basic and acidic residues" evidence="1">
    <location>
        <begin position="478"/>
        <end position="489"/>
    </location>
</feature>
<dbReference type="Proteomes" id="UP000289152">
    <property type="component" value="Unassembled WGS sequence"/>
</dbReference>
<keyword evidence="2" id="KW-0812">Transmembrane</keyword>
<keyword evidence="2" id="KW-1133">Transmembrane helix</keyword>
<protein>
    <submittedName>
        <fullName evidence="3">Uncharacterized protein</fullName>
    </submittedName>
</protein>
<evidence type="ECO:0000256" key="1">
    <source>
        <dbReference type="SAM" id="MobiDB-lite"/>
    </source>
</evidence>
<feature type="transmembrane region" description="Helical" evidence="2">
    <location>
        <begin position="56"/>
        <end position="77"/>
    </location>
</feature>
<feature type="compositionally biased region" description="Polar residues" evidence="1">
    <location>
        <begin position="241"/>
        <end position="252"/>
    </location>
</feature>
<feature type="transmembrane region" description="Helical" evidence="2">
    <location>
        <begin position="20"/>
        <end position="44"/>
    </location>
</feature>
<name>A0A4Q1BG35_TREME</name>
<feature type="compositionally biased region" description="Basic and acidic residues" evidence="1">
    <location>
        <begin position="428"/>
        <end position="443"/>
    </location>
</feature>
<dbReference type="VEuPathDB" id="FungiDB:TREMEDRAFT_64903"/>
<feature type="transmembrane region" description="Helical" evidence="2">
    <location>
        <begin position="134"/>
        <end position="158"/>
    </location>
</feature>
<keyword evidence="2" id="KW-0472">Membrane</keyword>
<feature type="compositionally biased region" description="Polar residues" evidence="1">
    <location>
        <begin position="493"/>
        <end position="502"/>
    </location>
</feature>
<feature type="compositionally biased region" description="Basic and acidic residues" evidence="1">
    <location>
        <begin position="258"/>
        <end position="295"/>
    </location>
</feature>
<keyword evidence="4" id="KW-1185">Reference proteome</keyword>
<feature type="compositionally biased region" description="Polar residues" evidence="1">
    <location>
        <begin position="381"/>
        <end position="393"/>
    </location>
</feature>
<accession>A0A4Q1BG35</accession>
<dbReference type="AlphaFoldDB" id="A0A4Q1BG35"/>
<feature type="region of interest" description="Disordered" evidence="1">
    <location>
        <begin position="428"/>
        <end position="504"/>
    </location>
</feature>
<evidence type="ECO:0000313" key="4">
    <source>
        <dbReference type="Proteomes" id="UP000289152"/>
    </source>
</evidence>
<gene>
    <name evidence="3" type="ORF">M231_06907</name>
</gene>
<feature type="compositionally biased region" description="Polar residues" evidence="1">
    <location>
        <begin position="468"/>
        <end position="477"/>
    </location>
</feature>
<organism evidence="3 4">
    <name type="scientific">Tremella mesenterica</name>
    <name type="common">Jelly fungus</name>
    <dbReference type="NCBI Taxonomy" id="5217"/>
    <lineage>
        <taxon>Eukaryota</taxon>
        <taxon>Fungi</taxon>
        <taxon>Dikarya</taxon>
        <taxon>Basidiomycota</taxon>
        <taxon>Agaricomycotina</taxon>
        <taxon>Tremellomycetes</taxon>
        <taxon>Tremellales</taxon>
        <taxon>Tremellaceae</taxon>
        <taxon>Tremella</taxon>
    </lineage>
</organism>